<keyword evidence="2" id="KW-1133">Transmembrane helix</keyword>
<dbReference type="PANTHER" id="PTHR37196:SF2">
    <property type="entry name" value="TRANSMEMBRANE PROTEIN"/>
    <property type="match status" value="1"/>
</dbReference>
<proteinExistence type="predicted"/>
<keyword evidence="2" id="KW-0472">Membrane</keyword>
<accession>A0A8X8D809</accession>
<protein>
    <submittedName>
        <fullName evidence="3">Uncharacterized protein</fullName>
    </submittedName>
</protein>
<reference evidence="3" key="1">
    <citation type="journal article" date="2020" name="bioRxiv">
        <title>Hybrid origin of Populus tomentosa Carr. identified through genome sequencing and phylogenomic analysis.</title>
        <authorList>
            <person name="An X."/>
            <person name="Gao K."/>
            <person name="Chen Z."/>
            <person name="Li J."/>
            <person name="Yang X."/>
            <person name="Yang X."/>
            <person name="Zhou J."/>
            <person name="Guo T."/>
            <person name="Zhao T."/>
            <person name="Huang S."/>
            <person name="Miao D."/>
            <person name="Khan W.U."/>
            <person name="Rao P."/>
            <person name="Ye M."/>
            <person name="Lei B."/>
            <person name="Liao W."/>
            <person name="Wang J."/>
            <person name="Ji L."/>
            <person name="Li Y."/>
            <person name="Guo B."/>
            <person name="Mustafa N.S."/>
            <person name="Li S."/>
            <person name="Yun Q."/>
            <person name="Keller S.R."/>
            <person name="Mao J."/>
            <person name="Zhang R."/>
            <person name="Strauss S.H."/>
        </authorList>
    </citation>
    <scope>NUCLEOTIDE SEQUENCE</scope>
    <source>
        <strain evidence="3">GM15</strain>
        <tissue evidence="3">Leaf</tissue>
    </source>
</reference>
<feature type="region of interest" description="Disordered" evidence="1">
    <location>
        <begin position="149"/>
        <end position="182"/>
    </location>
</feature>
<name>A0A8X8D809_POPTO</name>
<dbReference type="OrthoDB" id="845357at2759"/>
<evidence type="ECO:0000256" key="1">
    <source>
        <dbReference type="SAM" id="MobiDB-lite"/>
    </source>
</evidence>
<feature type="transmembrane region" description="Helical" evidence="2">
    <location>
        <begin position="112"/>
        <end position="135"/>
    </location>
</feature>
<evidence type="ECO:0000313" key="4">
    <source>
        <dbReference type="Proteomes" id="UP000886885"/>
    </source>
</evidence>
<evidence type="ECO:0000256" key="2">
    <source>
        <dbReference type="SAM" id="Phobius"/>
    </source>
</evidence>
<gene>
    <name evidence="3" type="ORF">POTOM_015317</name>
</gene>
<dbReference type="EMBL" id="JAAWWB010000007">
    <property type="protein sequence ID" value="KAG6778954.1"/>
    <property type="molecule type" value="Genomic_DNA"/>
</dbReference>
<keyword evidence="4" id="KW-1185">Reference proteome</keyword>
<dbReference type="AlphaFoldDB" id="A0A8X8D809"/>
<comment type="caution">
    <text evidence="3">The sequence shown here is derived from an EMBL/GenBank/DDBJ whole genome shotgun (WGS) entry which is preliminary data.</text>
</comment>
<evidence type="ECO:0000313" key="3">
    <source>
        <dbReference type="EMBL" id="KAG6778954.1"/>
    </source>
</evidence>
<dbReference type="PANTHER" id="PTHR37196">
    <property type="entry name" value="TRANSMEMBRANE PROTEIN"/>
    <property type="match status" value="1"/>
</dbReference>
<feature type="compositionally biased region" description="Acidic residues" evidence="1">
    <location>
        <begin position="156"/>
        <end position="182"/>
    </location>
</feature>
<organism evidence="3 4">
    <name type="scientific">Populus tomentosa</name>
    <name type="common">Chinese white poplar</name>
    <dbReference type="NCBI Taxonomy" id="118781"/>
    <lineage>
        <taxon>Eukaryota</taxon>
        <taxon>Viridiplantae</taxon>
        <taxon>Streptophyta</taxon>
        <taxon>Embryophyta</taxon>
        <taxon>Tracheophyta</taxon>
        <taxon>Spermatophyta</taxon>
        <taxon>Magnoliopsida</taxon>
        <taxon>eudicotyledons</taxon>
        <taxon>Gunneridae</taxon>
        <taxon>Pentapetalae</taxon>
        <taxon>rosids</taxon>
        <taxon>fabids</taxon>
        <taxon>Malpighiales</taxon>
        <taxon>Salicaceae</taxon>
        <taxon>Saliceae</taxon>
        <taxon>Populus</taxon>
    </lineage>
</organism>
<dbReference type="Proteomes" id="UP000886885">
    <property type="component" value="Chromosome 4A"/>
</dbReference>
<keyword evidence="2" id="KW-0812">Transmembrane</keyword>
<sequence length="182" mass="20142">MTNGHETRDRIVFSRDKVAQTLKRRAFSCTNLDTEFITMNCSIPFHSSPLLPLLSSSIQKPQWKAQRLLWSSSKEPARIAKHNQKMTARTRAIAESLILGVASEPRPRDVSVLLQTGAVLLLAYGIANFIFPAFISDYYEFDKVSEEDIKPNDAADPSDEAADPSDEAADPSDDAADPSDDD</sequence>